<evidence type="ECO:0000313" key="14">
    <source>
        <dbReference type="EMBL" id="MBB6734913.1"/>
    </source>
</evidence>
<dbReference type="InterPro" id="IPR049940">
    <property type="entry name" value="GluQ/Sye"/>
</dbReference>
<protein>
    <recommendedName>
        <fullName evidence="11">Glutamate--tRNA ligase</fullName>
        <ecNumber evidence="11">6.1.1.17</ecNumber>
    </recommendedName>
    <alternativeName>
        <fullName evidence="11">Glutamyl-tRNA synthetase</fullName>
        <shortName evidence="11">GluRS</shortName>
    </alternativeName>
</protein>
<dbReference type="GO" id="GO:0005829">
    <property type="term" value="C:cytosol"/>
    <property type="evidence" value="ECO:0007669"/>
    <property type="project" value="TreeGrafter"/>
</dbReference>
<evidence type="ECO:0000256" key="4">
    <source>
        <dbReference type="ARBA" id="ARBA00022490"/>
    </source>
</evidence>
<evidence type="ECO:0000259" key="12">
    <source>
        <dbReference type="Pfam" id="PF00749"/>
    </source>
</evidence>
<keyword evidence="11" id="KW-0479">Metal-binding</keyword>
<dbReference type="EMBL" id="JACJVO010000039">
    <property type="protein sequence ID" value="MBB6734913.1"/>
    <property type="molecule type" value="Genomic_DNA"/>
</dbReference>
<keyword evidence="5 11" id="KW-0436">Ligase</keyword>
<evidence type="ECO:0000256" key="1">
    <source>
        <dbReference type="ARBA" id="ARBA00004496"/>
    </source>
</evidence>
<evidence type="ECO:0000256" key="3">
    <source>
        <dbReference type="ARBA" id="ARBA00011245"/>
    </source>
</evidence>
<dbReference type="GO" id="GO:0000049">
    <property type="term" value="F:tRNA binding"/>
    <property type="evidence" value="ECO:0007669"/>
    <property type="project" value="InterPro"/>
</dbReference>
<dbReference type="PRINTS" id="PR00987">
    <property type="entry name" value="TRNASYNTHGLU"/>
</dbReference>
<feature type="binding site" evidence="11">
    <location>
        <position position="254"/>
    </location>
    <ligand>
        <name>ATP</name>
        <dbReference type="ChEBI" id="CHEBI:30616"/>
    </ligand>
</feature>
<dbReference type="AlphaFoldDB" id="A0A7X0SVW0"/>
<proteinExistence type="inferred from homology"/>
<keyword evidence="7 11" id="KW-0067">ATP-binding</keyword>
<dbReference type="RefSeq" id="WP_185132575.1">
    <property type="nucleotide sequence ID" value="NZ_JACJVO010000039.1"/>
</dbReference>
<dbReference type="Gene3D" id="1.10.10.350">
    <property type="match status" value="1"/>
</dbReference>
<dbReference type="EC" id="6.1.1.17" evidence="11"/>
<evidence type="ECO:0000256" key="8">
    <source>
        <dbReference type="ARBA" id="ARBA00022917"/>
    </source>
</evidence>
<dbReference type="HAMAP" id="MF_00022">
    <property type="entry name" value="Glu_tRNA_synth_type1"/>
    <property type="match status" value="1"/>
</dbReference>
<evidence type="ECO:0000256" key="6">
    <source>
        <dbReference type="ARBA" id="ARBA00022741"/>
    </source>
</evidence>
<evidence type="ECO:0000259" key="13">
    <source>
        <dbReference type="Pfam" id="PF19269"/>
    </source>
</evidence>
<dbReference type="PANTHER" id="PTHR43311:SF2">
    <property type="entry name" value="GLUTAMATE--TRNA LIGASE, MITOCHONDRIAL-RELATED"/>
    <property type="match status" value="1"/>
</dbReference>
<accession>A0A7X0SVW0</accession>
<dbReference type="InterPro" id="IPR001412">
    <property type="entry name" value="aa-tRNA-synth_I_CS"/>
</dbReference>
<feature type="domain" description="Aminoacyl-tRNA synthetase class I anticodon-binding" evidence="13">
    <location>
        <begin position="344"/>
        <end position="484"/>
    </location>
</feature>
<evidence type="ECO:0000256" key="10">
    <source>
        <dbReference type="ARBA" id="ARBA00048351"/>
    </source>
</evidence>
<dbReference type="FunFam" id="1.10.10.350:FF:000002">
    <property type="entry name" value="Glutamate--tRNA ligase"/>
    <property type="match status" value="1"/>
</dbReference>
<keyword evidence="6 11" id="KW-0547">Nucleotide-binding</keyword>
<gene>
    <name evidence="11" type="primary">gltX</name>
    <name evidence="14" type="ORF">H7C18_28780</name>
</gene>
<dbReference type="CDD" id="cd00808">
    <property type="entry name" value="GluRS_core"/>
    <property type="match status" value="1"/>
</dbReference>
<sequence length="490" mass="55482">MDQPVRVRYAPSPTGHLHIGGARTALFTYLFARQRGGQFILRIEDTDLGRNVSGAAEEFYNGLRWLGIDWDEGEDVGGPYGPYRCTERMDIYREHIERLLGEDKAYYCYCTEEELEREREEQTAAGQTPKYSGRCRHLTPEQRAAYEAEGRSHTVRLRVGEGEKIEFRDEVRGEISFESDGNDFVIVKSSGMPTYNLAVVIDDHLMKITHVTRGEEHISNTPRQILLYRAFGWEEPIFAHFNLILNEAGKKLSKRDESILQFISQYRDLGYLPEAILNFLALLGWSPDTEEEIFSKQDIIERFSFDRVNKSGSIFDQKKLAWMNNHYFKKADLGEIVALCVPQLQRAGLLPEQLDEARQQWAKTLVALNQDKMNCAADIVPLTELFFRDEPELEGEGRAVLAEEGVPKVLEAFARQVEAMDDAAYTADAIKGAIKAVQAETGAKGKGLFMPIRVALTGQTHGPDLNETIWLLGRVKALKRLREAASGKLG</sequence>
<dbReference type="GO" id="GO:0005524">
    <property type="term" value="F:ATP binding"/>
    <property type="evidence" value="ECO:0007669"/>
    <property type="project" value="UniProtKB-UniRule"/>
</dbReference>
<evidence type="ECO:0000313" key="15">
    <source>
        <dbReference type="Proteomes" id="UP000564644"/>
    </source>
</evidence>
<evidence type="ECO:0000256" key="2">
    <source>
        <dbReference type="ARBA" id="ARBA00007894"/>
    </source>
</evidence>
<evidence type="ECO:0000256" key="5">
    <source>
        <dbReference type="ARBA" id="ARBA00022598"/>
    </source>
</evidence>
<dbReference type="GO" id="GO:0008270">
    <property type="term" value="F:zinc ion binding"/>
    <property type="evidence" value="ECO:0007669"/>
    <property type="project" value="UniProtKB-UniRule"/>
</dbReference>
<feature type="short sequence motif" description="'HIGH' region" evidence="11">
    <location>
        <begin position="11"/>
        <end position="21"/>
    </location>
</feature>
<dbReference type="NCBIfam" id="TIGR00464">
    <property type="entry name" value="gltX_bact"/>
    <property type="match status" value="1"/>
</dbReference>
<dbReference type="SUPFAM" id="SSF52374">
    <property type="entry name" value="Nucleotidylyl transferase"/>
    <property type="match status" value="1"/>
</dbReference>
<dbReference type="InterPro" id="IPR014729">
    <property type="entry name" value="Rossmann-like_a/b/a_fold"/>
</dbReference>
<feature type="binding site" evidence="11">
    <location>
        <position position="110"/>
    </location>
    <ligand>
        <name>Zn(2+)</name>
        <dbReference type="ChEBI" id="CHEBI:29105"/>
    </ligand>
</feature>
<dbReference type="GO" id="GO:0006424">
    <property type="term" value="P:glutamyl-tRNA aminoacylation"/>
    <property type="evidence" value="ECO:0007669"/>
    <property type="project" value="UniProtKB-UniRule"/>
</dbReference>
<dbReference type="Proteomes" id="UP000564644">
    <property type="component" value="Unassembled WGS sequence"/>
</dbReference>
<reference evidence="14 15" key="1">
    <citation type="submission" date="2020-08" db="EMBL/GenBank/DDBJ databases">
        <title>Cohnella phylogeny.</title>
        <authorList>
            <person name="Dunlap C."/>
        </authorList>
    </citation>
    <scope>NUCLEOTIDE SEQUENCE [LARGE SCALE GENOMIC DNA]</scope>
    <source>
        <strain evidence="14 15">CBP 2801</strain>
    </source>
</reference>
<comment type="cofactor">
    <cofactor evidence="11">
        <name>Zn(2+)</name>
        <dbReference type="ChEBI" id="CHEBI:29105"/>
    </cofactor>
    <text evidence="11">Binds 1 zinc ion per subunit.</text>
</comment>
<name>A0A7X0SVW0_9BACL</name>
<comment type="subunit">
    <text evidence="3 11">Monomer.</text>
</comment>
<feature type="binding site" evidence="11">
    <location>
        <position position="137"/>
    </location>
    <ligand>
        <name>Zn(2+)</name>
        <dbReference type="ChEBI" id="CHEBI:29105"/>
    </ligand>
</feature>
<dbReference type="Pfam" id="PF19269">
    <property type="entry name" value="Anticodon_2"/>
    <property type="match status" value="1"/>
</dbReference>
<dbReference type="SUPFAM" id="SSF48163">
    <property type="entry name" value="An anticodon-binding domain of class I aminoacyl-tRNA synthetases"/>
    <property type="match status" value="1"/>
</dbReference>
<dbReference type="PROSITE" id="PS00178">
    <property type="entry name" value="AA_TRNA_LIGASE_I"/>
    <property type="match status" value="1"/>
</dbReference>
<feature type="binding site" evidence="11">
    <location>
        <position position="135"/>
    </location>
    <ligand>
        <name>Zn(2+)</name>
        <dbReference type="ChEBI" id="CHEBI:29105"/>
    </ligand>
</feature>
<keyword evidence="11" id="KW-0862">Zinc</keyword>
<keyword evidence="15" id="KW-1185">Reference proteome</keyword>
<evidence type="ECO:0000256" key="9">
    <source>
        <dbReference type="ARBA" id="ARBA00023146"/>
    </source>
</evidence>
<feature type="short sequence motif" description="'KMSKS' region" evidence="11">
    <location>
        <begin position="251"/>
        <end position="255"/>
    </location>
</feature>
<organism evidence="14 15">
    <name type="scientific">Cohnella zeiphila</name>
    <dbReference type="NCBI Taxonomy" id="2761120"/>
    <lineage>
        <taxon>Bacteria</taxon>
        <taxon>Bacillati</taxon>
        <taxon>Bacillota</taxon>
        <taxon>Bacilli</taxon>
        <taxon>Bacillales</taxon>
        <taxon>Paenibacillaceae</taxon>
        <taxon>Cohnella</taxon>
    </lineage>
</organism>
<dbReference type="GO" id="GO:0004818">
    <property type="term" value="F:glutamate-tRNA ligase activity"/>
    <property type="evidence" value="ECO:0007669"/>
    <property type="project" value="UniProtKB-UniRule"/>
</dbReference>
<evidence type="ECO:0000256" key="7">
    <source>
        <dbReference type="ARBA" id="ARBA00022840"/>
    </source>
</evidence>
<feature type="binding site" evidence="11">
    <location>
        <position position="108"/>
    </location>
    <ligand>
        <name>Zn(2+)</name>
        <dbReference type="ChEBI" id="CHEBI:29105"/>
    </ligand>
</feature>
<keyword evidence="9 11" id="KW-0030">Aminoacyl-tRNA synthetase</keyword>
<dbReference type="InterPro" id="IPR020751">
    <property type="entry name" value="aa-tRNA-synth_I_codon-bd_sub2"/>
</dbReference>
<dbReference type="Pfam" id="PF00749">
    <property type="entry name" value="tRNA-synt_1c"/>
    <property type="match status" value="1"/>
</dbReference>
<keyword evidence="4 11" id="KW-0963">Cytoplasm</keyword>
<dbReference type="InterPro" id="IPR045462">
    <property type="entry name" value="aa-tRNA-synth_I_cd-bd"/>
</dbReference>
<dbReference type="InterPro" id="IPR008925">
    <property type="entry name" value="aa_tRNA-synth_I_cd-bd_sf"/>
</dbReference>
<comment type="catalytic activity">
    <reaction evidence="10 11">
        <text>tRNA(Glu) + L-glutamate + ATP = L-glutamyl-tRNA(Glu) + AMP + diphosphate</text>
        <dbReference type="Rhea" id="RHEA:23540"/>
        <dbReference type="Rhea" id="RHEA-COMP:9663"/>
        <dbReference type="Rhea" id="RHEA-COMP:9680"/>
        <dbReference type="ChEBI" id="CHEBI:29985"/>
        <dbReference type="ChEBI" id="CHEBI:30616"/>
        <dbReference type="ChEBI" id="CHEBI:33019"/>
        <dbReference type="ChEBI" id="CHEBI:78442"/>
        <dbReference type="ChEBI" id="CHEBI:78520"/>
        <dbReference type="ChEBI" id="CHEBI:456215"/>
        <dbReference type="EC" id="6.1.1.17"/>
    </reaction>
</comment>
<dbReference type="InterPro" id="IPR004527">
    <property type="entry name" value="Glu-tRNA-ligase_bac/mito"/>
</dbReference>
<comment type="similarity">
    <text evidence="2 11">Belongs to the class-I aminoacyl-tRNA synthetase family. Glutamate--tRNA ligase type 1 subfamily.</text>
</comment>
<comment type="caution">
    <text evidence="14">The sequence shown here is derived from an EMBL/GenBank/DDBJ whole genome shotgun (WGS) entry which is preliminary data.</text>
</comment>
<dbReference type="PANTHER" id="PTHR43311">
    <property type="entry name" value="GLUTAMATE--TRNA LIGASE"/>
    <property type="match status" value="1"/>
</dbReference>
<dbReference type="InterPro" id="IPR000924">
    <property type="entry name" value="Glu/Gln-tRNA-synth"/>
</dbReference>
<dbReference type="FunFam" id="3.40.50.620:FF:000007">
    <property type="entry name" value="Glutamate--tRNA ligase"/>
    <property type="match status" value="1"/>
</dbReference>
<comment type="subcellular location">
    <subcellularLocation>
        <location evidence="1 11">Cytoplasm</location>
    </subcellularLocation>
</comment>
<dbReference type="InterPro" id="IPR020058">
    <property type="entry name" value="Glu/Gln-tRNA-synth_Ib_cat-dom"/>
</dbReference>
<feature type="domain" description="Glutamyl/glutaminyl-tRNA synthetase class Ib catalytic" evidence="12">
    <location>
        <begin position="5"/>
        <end position="322"/>
    </location>
</feature>
<keyword evidence="8 11" id="KW-0648">Protein biosynthesis</keyword>
<comment type="function">
    <text evidence="11">Catalyzes the attachment of glutamate to tRNA(Glu) in a two-step reaction: glutamate is first activated by ATP to form Glu-AMP and then transferred to the acceptor end of tRNA(Glu).</text>
</comment>
<evidence type="ECO:0000256" key="11">
    <source>
        <dbReference type="HAMAP-Rule" id="MF_00022"/>
    </source>
</evidence>
<dbReference type="InterPro" id="IPR033910">
    <property type="entry name" value="GluRS_core"/>
</dbReference>
<dbReference type="Gene3D" id="3.40.50.620">
    <property type="entry name" value="HUPs"/>
    <property type="match status" value="1"/>
</dbReference>